<comment type="similarity">
    <text evidence="1">Belongs to the RutC family.</text>
</comment>
<evidence type="ECO:0000256" key="1">
    <source>
        <dbReference type="ARBA" id="ARBA00010552"/>
    </source>
</evidence>
<accession>K0K2N4</accession>
<dbReference type="GO" id="GO:0019239">
    <property type="term" value="F:deaminase activity"/>
    <property type="evidence" value="ECO:0007669"/>
    <property type="project" value="TreeGrafter"/>
</dbReference>
<dbReference type="eggNOG" id="COG0251">
    <property type="taxonomic scope" value="Bacteria"/>
</dbReference>
<dbReference type="GO" id="GO:0005829">
    <property type="term" value="C:cytosol"/>
    <property type="evidence" value="ECO:0007669"/>
    <property type="project" value="TreeGrafter"/>
</dbReference>
<dbReference type="SUPFAM" id="SSF55298">
    <property type="entry name" value="YjgF-like"/>
    <property type="match status" value="1"/>
</dbReference>
<dbReference type="PANTHER" id="PTHR11803">
    <property type="entry name" value="2-IMINOBUTANOATE/2-IMINOPROPANOATE DEAMINASE RIDA"/>
    <property type="match status" value="1"/>
</dbReference>
<dbReference type="Gene3D" id="3.30.1330.40">
    <property type="entry name" value="RutC-like"/>
    <property type="match status" value="1"/>
</dbReference>
<dbReference type="AlphaFoldDB" id="K0K2N4"/>
<dbReference type="PANTHER" id="PTHR11803:SF58">
    <property type="entry name" value="PROTEIN HMF1-RELATED"/>
    <property type="match status" value="1"/>
</dbReference>
<dbReference type="BioCyc" id="SESP1179773:BN6_RS17135-MONOMER"/>
<gene>
    <name evidence="2" type="ordered locus">BN6_35350</name>
</gene>
<keyword evidence="3" id="KW-1185">Reference proteome</keyword>
<dbReference type="RefSeq" id="WP_015100945.1">
    <property type="nucleotide sequence ID" value="NC_019673.1"/>
</dbReference>
<dbReference type="CDD" id="cd00448">
    <property type="entry name" value="YjgF_YER057c_UK114_family"/>
    <property type="match status" value="1"/>
</dbReference>
<dbReference type="STRING" id="1179773.BN6_35350"/>
<organism evidence="2 3">
    <name type="scientific">Saccharothrix espanaensis (strain ATCC 51144 / DSM 44229 / JCM 9112 / NBRC 15066 / NRRL 15764)</name>
    <dbReference type="NCBI Taxonomy" id="1179773"/>
    <lineage>
        <taxon>Bacteria</taxon>
        <taxon>Bacillati</taxon>
        <taxon>Actinomycetota</taxon>
        <taxon>Actinomycetes</taxon>
        <taxon>Pseudonocardiales</taxon>
        <taxon>Pseudonocardiaceae</taxon>
        <taxon>Saccharothrix</taxon>
    </lineage>
</organism>
<evidence type="ECO:0000313" key="3">
    <source>
        <dbReference type="Proteomes" id="UP000006281"/>
    </source>
</evidence>
<dbReference type="HOGENOM" id="CLU_100715_4_2_11"/>
<sequence length="138" mass="15097">MKKTVDNPAGVPAPPPGRYSHVVRLEVGDSTILLLSGQCSVDDDLNVVAPHDTRGQSERIFEIIGKILDAHGAKFTDIVNIRTYLTDIGTRAEYGEVRRRFLDPEQLPTSTTVEVSALFLPEAVIEVEVMAVLPRSGE</sequence>
<dbReference type="Pfam" id="PF01042">
    <property type="entry name" value="Ribonuc_L-PSP"/>
    <property type="match status" value="1"/>
</dbReference>
<proteinExistence type="inferred from homology"/>
<dbReference type="InterPro" id="IPR006175">
    <property type="entry name" value="YjgF/YER057c/UK114"/>
</dbReference>
<dbReference type="KEGG" id="sesp:BN6_35350"/>
<evidence type="ECO:0000313" key="2">
    <source>
        <dbReference type="EMBL" id="CCH30833.1"/>
    </source>
</evidence>
<dbReference type="InterPro" id="IPR035959">
    <property type="entry name" value="RutC-like_sf"/>
</dbReference>
<dbReference type="Proteomes" id="UP000006281">
    <property type="component" value="Chromosome"/>
</dbReference>
<dbReference type="OrthoDB" id="9815126at2"/>
<reference evidence="2 3" key="1">
    <citation type="journal article" date="2012" name="BMC Genomics">
        <title>Complete genome sequence of Saccharothrix espanaensis DSM 44229T and comparison to the other completely sequenced Pseudonocardiaceae.</title>
        <authorList>
            <person name="Strobel T."/>
            <person name="Al-Dilaimi A."/>
            <person name="Blom J."/>
            <person name="Gessner A."/>
            <person name="Kalinowski J."/>
            <person name="Luzhetska M."/>
            <person name="Puhler A."/>
            <person name="Szczepanowski R."/>
            <person name="Bechthold A."/>
            <person name="Ruckert C."/>
        </authorList>
    </citation>
    <scope>NUCLEOTIDE SEQUENCE [LARGE SCALE GENOMIC DNA]</scope>
    <source>
        <strain evidence="3">ATCC 51144 / DSM 44229 / JCM 9112 / NBRC 15066 / NRRL 15764</strain>
    </source>
</reference>
<dbReference type="PATRIC" id="fig|1179773.3.peg.3537"/>
<name>K0K2N4_SACES</name>
<dbReference type="EMBL" id="HE804045">
    <property type="protein sequence ID" value="CCH30833.1"/>
    <property type="molecule type" value="Genomic_DNA"/>
</dbReference>
<protein>
    <submittedName>
        <fullName evidence="2">Putative endoribonuclease L-PSP</fullName>
    </submittedName>
</protein>